<protein>
    <submittedName>
        <fullName evidence="13">Uncharacterized protein</fullName>
    </submittedName>
</protein>
<evidence type="ECO:0000259" key="12">
    <source>
        <dbReference type="PROSITE" id="PS51873"/>
    </source>
</evidence>
<keyword evidence="7" id="KW-0862">Zinc</keyword>
<evidence type="ECO:0000256" key="4">
    <source>
        <dbReference type="ARBA" id="ARBA00022737"/>
    </source>
</evidence>
<evidence type="ECO:0000256" key="9">
    <source>
        <dbReference type="SAM" id="Coils"/>
    </source>
</evidence>
<evidence type="ECO:0000313" key="13">
    <source>
        <dbReference type="EMBL" id="KAG2491342.1"/>
    </source>
</evidence>
<reference evidence="13" key="1">
    <citation type="journal article" date="2020" name="bioRxiv">
        <title>Comparative genomics of Chlamydomonas.</title>
        <authorList>
            <person name="Craig R.J."/>
            <person name="Hasan A.R."/>
            <person name="Ness R.W."/>
            <person name="Keightley P.D."/>
        </authorList>
    </citation>
    <scope>NUCLEOTIDE SEQUENCE</scope>
    <source>
        <strain evidence="13">CCAP 11/70</strain>
    </source>
</reference>
<evidence type="ECO:0000256" key="3">
    <source>
        <dbReference type="ARBA" id="ARBA00022723"/>
    </source>
</evidence>
<dbReference type="GO" id="GO:0004842">
    <property type="term" value="F:ubiquitin-protein transferase activity"/>
    <property type="evidence" value="ECO:0007669"/>
    <property type="project" value="TreeGrafter"/>
</dbReference>
<dbReference type="InterPro" id="IPR044066">
    <property type="entry name" value="TRIAD_supradom"/>
</dbReference>
<dbReference type="PANTHER" id="PTHR22770">
    <property type="entry name" value="UBIQUITIN CONJUGATING ENZYME 7 INTERACTING PROTEIN-RELATED"/>
    <property type="match status" value="1"/>
</dbReference>
<dbReference type="InterPro" id="IPR017907">
    <property type="entry name" value="Znf_RING_CS"/>
</dbReference>
<feature type="domain" description="RRM" evidence="11">
    <location>
        <begin position="490"/>
        <end position="577"/>
    </location>
</feature>
<evidence type="ECO:0000256" key="10">
    <source>
        <dbReference type="SAM" id="MobiDB-lite"/>
    </source>
</evidence>
<evidence type="ECO:0000256" key="6">
    <source>
        <dbReference type="ARBA" id="ARBA00022786"/>
    </source>
</evidence>
<comment type="pathway">
    <text evidence="1">Protein modification; protein ubiquitination.</text>
</comment>
<keyword evidence="5" id="KW-0863">Zinc-finger</keyword>
<dbReference type="Gene3D" id="4.10.1000.40">
    <property type="match status" value="1"/>
</dbReference>
<keyword evidence="3" id="KW-0479">Metal-binding</keyword>
<gene>
    <name evidence="13" type="ORF">HYH03_010345</name>
</gene>
<feature type="region of interest" description="Disordered" evidence="10">
    <location>
        <begin position="850"/>
        <end position="903"/>
    </location>
</feature>
<dbReference type="PANTHER" id="PTHR22770:SF13">
    <property type="entry name" value="RING-TYPE DOMAIN-CONTAINING PROTEIN"/>
    <property type="match status" value="1"/>
</dbReference>
<dbReference type="CDD" id="cd20335">
    <property type="entry name" value="BRcat_RBR"/>
    <property type="match status" value="1"/>
</dbReference>
<evidence type="ECO:0000256" key="8">
    <source>
        <dbReference type="PROSITE-ProRule" id="PRU00176"/>
    </source>
</evidence>
<dbReference type="GO" id="GO:0008270">
    <property type="term" value="F:zinc ion binding"/>
    <property type="evidence" value="ECO:0007669"/>
    <property type="project" value="UniProtKB-KW"/>
</dbReference>
<dbReference type="InterPro" id="IPR012677">
    <property type="entry name" value="Nucleotide-bd_a/b_plait_sf"/>
</dbReference>
<proteinExistence type="predicted"/>
<dbReference type="InterPro" id="IPR002867">
    <property type="entry name" value="IBR_dom"/>
</dbReference>
<dbReference type="InterPro" id="IPR035979">
    <property type="entry name" value="RBD_domain_sf"/>
</dbReference>
<dbReference type="Proteomes" id="UP000612055">
    <property type="component" value="Unassembled WGS sequence"/>
</dbReference>
<evidence type="ECO:0000259" key="11">
    <source>
        <dbReference type="PROSITE" id="PS50102"/>
    </source>
</evidence>
<feature type="region of interest" description="Disordered" evidence="10">
    <location>
        <begin position="672"/>
        <end position="691"/>
    </location>
</feature>
<dbReference type="Pfam" id="PF13445">
    <property type="entry name" value="zf-RING_UBOX"/>
    <property type="match status" value="1"/>
</dbReference>
<dbReference type="GO" id="GO:0043130">
    <property type="term" value="F:ubiquitin binding"/>
    <property type="evidence" value="ECO:0007669"/>
    <property type="project" value="TreeGrafter"/>
</dbReference>
<keyword evidence="8" id="KW-0694">RNA-binding</keyword>
<feature type="domain" description="RING-type" evidence="12">
    <location>
        <begin position="905"/>
        <end position="1060"/>
    </location>
</feature>
<dbReference type="Gene3D" id="3.30.40.10">
    <property type="entry name" value="Zinc/RING finger domain, C3HC4 (zinc finger)"/>
    <property type="match status" value="1"/>
</dbReference>
<dbReference type="GO" id="GO:0043161">
    <property type="term" value="P:proteasome-mediated ubiquitin-dependent protein catabolic process"/>
    <property type="evidence" value="ECO:0007669"/>
    <property type="project" value="TreeGrafter"/>
</dbReference>
<comment type="caution">
    <text evidence="13">The sequence shown here is derived from an EMBL/GenBank/DDBJ whole genome shotgun (WGS) entry which is preliminary data.</text>
</comment>
<dbReference type="Pfam" id="PF01485">
    <property type="entry name" value="IBR"/>
    <property type="match status" value="1"/>
</dbReference>
<dbReference type="EMBL" id="JAEHOE010000054">
    <property type="protein sequence ID" value="KAG2491342.1"/>
    <property type="molecule type" value="Genomic_DNA"/>
</dbReference>
<organism evidence="13 14">
    <name type="scientific">Edaphochlamys debaryana</name>
    <dbReference type="NCBI Taxonomy" id="47281"/>
    <lineage>
        <taxon>Eukaryota</taxon>
        <taxon>Viridiplantae</taxon>
        <taxon>Chlorophyta</taxon>
        <taxon>core chlorophytes</taxon>
        <taxon>Chlorophyceae</taxon>
        <taxon>CS clade</taxon>
        <taxon>Chlamydomonadales</taxon>
        <taxon>Chlamydomonadales incertae sedis</taxon>
        <taxon>Edaphochlamys</taxon>
    </lineage>
</organism>
<dbReference type="PROSITE" id="PS51873">
    <property type="entry name" value="TRIAD"/>
    <property type="match status" value="1"/>
</dbReference>
<dbReference type="PROSITE" id="PS50102">
    <property type="entry name" value="RRM"/>
    <property type="match status" value="1"/>
</dbReference>
<keyword evidence="14" id="KW-1185">Reference proteome</keyword>
<keyword evidence="4" id="KW-0677">Repeat</keyword>
<dbReference type="SUPFAM" id="SSF54928">
    <property type="entry name" value="RNA-binding domain, RBD"/>
    <property type="match status" value="2"/>
</dbReference>
<keyword evidence="6" id="KW-0833">Ubl conjugation pathway</keyword>
<evidence type="ECO:0000256" key="1">
    <source>
        <dbReference type="ARBA" id="ARBA00004906"/>
    </source>
</evidence>
<feature type="compositionally biased region" description="Low complexity" evidence="10">
    <location>
        <begin position="850"/>
        <end position="863"/>
    </location>
</feature>
<feature type="coiled-coil region" evidence="9">
    <location>
        <begin position="212"/>
        <end position="239"/>
    </location>
</feature>
<dbReference type="GO" id="GO:0097039">
    <property type="term" value="P:protein linear polyubiquitination"/>
    <property type="evidence" value="ECO:0007669"/>
    <property type="project" value="TreeGrafter"/>
</dbReference>
<dbReference type="SUPFAM" id="SSF57850">
    <property type="entry name" value="RING/U-box"/>
    <property type="match status" value="1"/>
</dbReference>
<dbReference type="AlphaFoldDB" id="A0A835XUD8"/>
<dbReference type="InterPro" id="IPR051628">
    <property type="entry name" value="LUBAC_E3_Ligases"/>
</dbReference>
<feature type="compositionally biased region" description="Acidic residues" evidence="10">
    <location>
        <begin position="870"/>
        <end position="903"/>
    </location>
</feature>
<dbReference type="GO" id="GO:0000151">
    <property type="term" value="C:ubiquitin ligase complex"/>
    <property type="evidence" value="ECO:0007669"/>
    <property type="project" value="TreeGrafter"/>
</dbReference>
<evidence type="ECO:0000256" key="7">
    <source>
        <dbReference type="ARBA" id="ARBA00022833"/>
    </source>
</evidence>
<evidence type="ECO:0000313" key="14">
    <source>
        <dbReference type="Proteomes" id="UP000612055"/>
    </source>
</evidence>
<dbReference type="InterPro" id="IPR000504">
    <property type="entry name" value="RRM_dom"/>
</dbReference>
<dbReference type="GO" id="GO:0003723">
    <property type="term" value="F:RNA binding"/>
    <property type="evidence" value="ECO:0007669"/>
    <property type="project" value="UniProtKB-UniRule"/>
</dbReference>
<accession>A0A835XUD8</accession>
<dbReference type="Gene3D" id="3.30.70.330">
    <property type="match status" value="1"/>
</dbReference>
<keyword evidence="2" id="KW-0808">Transferase</keyword>
<dbReference type="PROSITE" id="PS00518">
    <property type="entry name" value="ZF_RING_1"/>
    <property type="match status" value="1"/>
</dbReference>
<sequence length="1060" mass="109842">MCSATRTVAGPCFSGCSGGCFLVEAFARYSLSHVVRAQLACEDLRCRYYAGVYLLKHWMLNQRDKYWRSLRHVLVAMRAPPVCRYGQLCRRADCKFAHPEGHGDTTTTVPSTANAAACRFGWNCSRLDCWYAHPDGRAIDSSPQQLQVPHANPTPSPRTIAGVKHEEMVGPAMLALLRERFGQGLQALPPKLGAASTPDECRSSVVLLAPAAAQLAAAVQRLEAVLQELRVEAASEVSEVPLLGSTRCLLGPGGELLRLLTAGQHVTLAMGGFGEAWAQEGALAGVFGRHGRVLSVRLLRDVGGGGGHGGGAAAAAGSSASGGAGHVARVTMGGVEEAAAAQAALHGTILPGGGGRQAVSGDQPPPSHKLFRPNALLHLAWSCGRPSGLAFAELAGGAAAVDKAVREAGQAQIRPHLGRRRYGGDGGRRGMIDLGGGAWLFASASKASRSVLQLKACQEDRDDPGSPATALLRDPERLRQALVQRCGAVTKLTVMQEPDPGLRREQRAGVLAARLRSLLQQYGNVTSLDIKPYDSVRHRGSAFASFETAQECAAACQALDGSTRTAPWLSRQPLKANNDLVCRLRLDGRCYAALRGRLASEVAKLASSCPGVRVAVKPLDLDATGADGAAGPGAAAAGSGAGGASIKLRGQDVAQVLAAKRALEAATSGRLVRLGDEPPPPAAGGAGGTAGAASAAPQSAMLFLLSPPGKALIKQVEAELGGGGACVHIRWDRGLGQLRMYSSREEHLEAAEARLRSALANRQAALAGGVAAAADGAAAATTAVREPLSPAHFRVLLDAGGQSWLEGLAERHCLGAAALTFVPLGVVIEGDGSAVAAARAELEQLLAAPPAQQLGGAAEAQEGNGREEEAQQQDEAEEAEAEEAQQQDEAEEEAEEAEEAGEAEEAPPCPVCFCAAEPPHRLLLCGHTYCRPCAQQLLLAAASGSQLPAACCQAGCGRGVSLRDCLALLGSEEMERVHASALRAHVGRHPERYGCCLTPDCGQVYDKLYGKQLTAAAALGPGAGGDAAARGPLFCCDCCLASWCTACQVPWHAGQSCAEY</sequence>
<dbReference type="CDD" id="cd00590">
    <property type="entry name" value="RRM_SF"/>
    <property type="match status" value="1"/>
</dbReference>
<evidence type="ECO:0000256" key="5">
    <source>
        <dbReference type="ARBA" id="ARBA00022771"/>
    </source>
</evidence>
<dbReference type="OrthoDB" id="546833at2759"/>
<dbReference type="InterPro" id="IPR013083">
    <property type="entry name" value="Znf_RING/FYVE/PHD"/>
</dbReference>
<evidence type="ECO:0000256" key="2">
    <source>
        <dbReference type="ARBA" id="ARBA00022679"/>
    </source>
</evidence>
<dbReference type="InterPro" id="IPR027370">
    <property type="entry name" value="Znf-RING_euk"/>
</dbReference>
<keyword evidence="9" id="KW-0175">Coiled coil</keyword>
<name>A0A835XUD8_9CHLO</name>